<dbReference type="AlphaFoldDB" id="A8IQ66"/>
<feature type="compositionally biased region" description="Basic and acidic residues" evidence="1">
    <location>
        <begin position="147"/>
        <end position="156"/>
    </location>
</feature>
<gene>
    <name evidence="3" type="ordered locus">AZC_0749</name>
</gene>
<feature type="transmembrane region" description="Helical" evidence="2">
    <location>
        <begin position="43"/>
        <end position="67"/>
    </location>
</feature>
<sequence>MVVVLGLAGALAACAFVSLHFMTLHVLGPPPGSTPAEWTASDVIVAAILLPVSLVLTAVQPYMNTYLVWQMGVAGAVVAEVRRESSIVFHMGCWLAAGLASAGFLALLDLGNPAGPFPMDILATAAAGGFAYWLIAGRGAGSRRKTGHDDKTRPGDRPPPPA</sequence>
<reference evidence="3 4" key="5">
    <citation type="journal article" date="2010" name="Appl. Environ. Microbiol.">
        <title>phrR-like gene praR of Azorhizobium caulinodans ORS571 is essential for symbiosis with Sesbania rostrata and is involved in expression of reb genes.</title>
        <authorList>
            <person name="Akiba N."/>
            <person name="Aono T."/>
            <person name="Toyazaki H."/>
            <person name="Sato S."/>
            <person name="Oyaizu H."/>
        </authorList>
    </citation>
    <scope>NUCLEOTIDE SEQUENCE [LARGE SCALE GENOMIC DNA]</scope>
    <source>
        <strain evidence="4">ATCC 43989 / DSM 5975 / JCM 20966 / LMG 6465 / NBRC 14845 / NCIMB 13405 / ORS 571</strain>
    </source>
</reference>
<reference evidence="3 4" key="1">
    <citation type="journal article" date="2007" name="Appl. Environ. Microbiol.">
        <title>Rhizobial factors required for stem nodule maturation and maintenance in Sesbania rostrata-Azorhizobium caulinodans ORS571 symbiosis.</title>
        <authorList>
            <person name="Suzuki S."/>
            <person name="Aono T."/>
            <person name="Lee KB."/>
            <person name="Suzuki T."/>
            <person name="Liu CT."/>
            <person name="Miwa H."/>
            <person name="Wakao S."/>
            <person name="Iki T."/>
            <person name="Oyaizu H."/>
        </authorList>
    </citation>
    <scope>NUCLEOTIDE SEQUENCE [LARGE SCALE GENOMIC DNA]</scope>
    <source>
        <strain evidence="4">ATCC 43989 / DSM 5975 / JCM 20966 / LMG 6465 / NBRC 14845 / NCIMB 13405 / ORS 571</strain>
    </source>
</reference>
<dbReference type="STRING" id="438753.AZC_0749"/>
<dbReference type="Proteomes" id="UP000000270">
    <property type="component" value="Chromosome"/>
</dbReference>
<proteinExistence type="predicted"/>
<evidence type="ECO:0000313" key="4">
    <source>
        <dbReference type="Proteomes" id="UP000000270"/>
    </source>
</evidence>
<dbReference type="KEGG" id="azc:AZC_0749"/>
<keyword evidence="2" id="KW-0472">Membrane</keyword>
<reference evidence="3 4" key="6">
    <citation type="journal article" date="2011" name="Appl. Environ. Microbiol.">
        <title>Involvement of the azorhizobial chromosome partition gene (parA) in the onset of bacteroid differentiation during Sesbania rostrata stem nodule development.</title>
        <authorList>
            <person name="Liu CT."/>
            <person name="Lee KB."/>
            <person name="Wang YS."/>
            <person name="Peng MH."/>
            <person name="Lee KT."/>
            <person name="Suzuki S."/>
            <person name="Suzuki T."/>
            <person name="Oyaizu H."/>
        </authorList>
    </citation>
    <scope>NUCLEOTIDE SEQUENCE [LARGE SCALE GENOMIC DNA]</scope>
    <source>
        <strain evidence="4">ATCC 43989 / DSM 5975 / JCM 20966 / LMG 6465 / NBRC 14845 / NCIMB 13405 / ORS 571</strain>
    </source>
</reference>
<keyword evidence="4" id="KW-1185">Reference proteome</keyword>
<name>A8IQ66_AZOC5</name>
<reference evidence="3 4" key="3">
    <citation type="journal article" date="2008" name="BMC Genomics">
        <title>The genome of the versatile nitrogen fixer Azorhizobium caulinodans ORS571.</title>
        <authorList>
            <person name="Lee KB."/>
            <person name="Backer P.D."/>
            <person name="Aono T."/>
            <person name="Liu CT."/>
            <person name="Suzuki S."/>
            <person name="Suzuki T."/>
            <person name="Kaneko T."/>
            <person name="Yamada M."/>
            <person name="Tabata S."/>
            <person name="Kupfer D.M."/>
            <person name="Najar F.Z."/>
            <person name="Wiley G.B."/>
            <person name="Roe B."/>
            <person name="Binnewies T.T."/>
            <person name="Ussery D.W."/>
            <person name="D'Haeze W."/>
            <person name="Herder J.D."/>
            <person name="Gevers D."/>
            <person name="Vereecke D."/>
            <person name="Holsters M."/>
            <person name="Oyaizu H."/>
        </authorList>
    </citation>
    <scope>NUCLEOTIDE SEQUENCE [LARGE SCALE GENOMIC DNA]</scope>
    <source>
        <strain evidence="4">ATCC 43989 / DSM 5975 / JCM 20966 / LMG 6465 / NBRC 14845 / NCIMB 13405 / ORS 571</strain>
    </source>
</reference>
<evidence type="ECO:0000256" key="1">
    <source>
        <dbReference type="SAM" id="MobiDB-lite"/>
    </source>
</evidence>
<feature type="transmembrane region" description="Helical" evidence="2">
    <location>
        <begin position="114"/>
        <end position="135"/>
    </location>
</feature>
<keyword evidence="2" id="KW-1133">Transmembrane helix</keyword>
<feature type="region of interest" description="Disordered" evidence="1">
    <location>
        <begin position="141"/>
        <end position="162"/>
    </location>
</feature>
<dbReference type="HOGENOM" id="CLU_1632000_0_0_5"/>
<accession>A8IQ66</accession>
<reference evidence="3 4" key="4">
    <citation type="journal article" date="2009" name="Appl. Environ. Microbiol.">
        <title>Comparative genome-wide transcriptional profiling of Azorhizobium caulinodans ORS571 grown under free-living and symbiotic conditions.</title>
        <authorList>
            <person name="Tsukada S."/>
            <person name="Aono T."/>
            <person name="Akiba N."/>
            <person name="Lee KB."/>
            <person name="Liu CT."/>
            <person name="Toyazaki H."/>
            <person name="Oyaizu H."/>
        </authorList>
    </citation>
    <scope>NUCLEOTIDE SEQUENCE [LARGE SCALE GENOMIC DNA]</scope>
    <source>
        <strain evidence="4">ATCC 43989 / DSM 5975 / JCM 20966 / LMG 6465 / NBRC 14845 / NCIMB 13405 / ORS 571</strain>
    </source>
</reference>
<feature type="transmembrane region" description="Helical" evidence="2">
    <location>
        <begin position="87"/>
        <end position="108"/>
    </location>
</feature>
<evidence type="ECO:0008006" key="5">
    <source>
        <dbReference type="Google" id="ProtNLM"/>
    </source>
</evidence>
<protein>
    <recommendedName>
        <fullName evidence="5">Transmembrane protein</fullName>
    </recommendedName>
</protein>
<evidence type="ECO:0000313" key="3">
    <source>
        <dbReference type="EMBL" id="BAF86747.1"/>
    </source>
</evidence>
<organism evidence="3 4">
    <name type="scientific">Azorhizobium caulinodans (strain ATCC 43989 / DSM 5975 / JCM 20966 / LMG 6465 / NBRC 14845 / NCIMB 13405 / ORS 571)</name>
    <dbReference type="NCBI Taxonomy" id="438753"/>
    <lineage>
        <taxon>Bacteria</taxon>
        <taxon>Pseudomonadati</taxon>
        <taxon>Pseudomonadota</taxon>
        <taxon>Alphaproteobacteria</taxon>
        <taxon>Hyphomicrobiales</taxon>
        <taxon>Xanthobacteraceae</taxon>
        <taxon>Azorhizobium</taxon>
    </lineage>
</organism>
<dbReference type="RefSeq" id="WP_012169280.1">
    <property type="nucleotide sequence ID" value="NC_009937.1"/>
</dbReference>
<dbReference type="EMBL" id="AP009384">
    <property type="protein sequence ID" value="BAF86747.1"/>
    <property type="molecule type" value="Genomic_DNA"/>
</dbReference>
<reference evidence="4" key="2">
    <citation type="submission" date="2007-04" db="EMBL/GenBank/DDBJ databases">
        <title>Complete genome sequence of the nitrogen-fixing bacterium Azorhizobium caulinodans ORS571.</title>
        <authorList>
            <person name="Lee K.B."/>
            <person name="Backer P.D."/>
            <person name="Aono T."/>
            <person name="Liu C.T."/>
            <person name="Suzuki S."/>
            <person name="Suzuki T."/>
            <person name="Kaneko T."/>
            <person name="Yamada M."/>
            <person name="Tabata S."/>
            <person name="Kupfer D.M."/>
            <person name="Najar F.Z."/>
            <person name="Wiley G.B."/>
            <person name="Roe B."/>
            <person name="Binnewies T."/>
            <person name="Ussery D."/>
            <person name="Vereecke D."/>
            <person name="Gevers D."/>
            <person name="Holsters M."/>
            <person name="Oyaizu H."/>
        </authorList>
    </citation>
    <scope>NUCLEOTIDE SEQUENCE [LARGE SCALE GENOMIC DNA]</scope>
    <source>
        <strain evidence="4">ATCC 43989 / DSM 5975 / JCM 20966 / LMG 6465 / NBRC 14845 / NCIMB 13405 / ORS 571</strain>
    </source>
</reference>
<evidence type="ECO:0000256" key="2">
    <source>
        <dbReference type="SAM" id="Phobius"/>
    </source>
</evidence>
<keyword evidence="2" id="KW-0812">Transmembrane</keyword>